<dbReference type="AlphaFoldDB" id="A0AAD1X8C7"/>
<accession>A0AAD1X8C7</accession>
<feature type="region of interest" description="Disordered" evidence="1">
    <location>
        <begin position="41"/>
        <end position="104"/>
    </location>
</feature>
<dbReference type="EMBL" id="CAMPGE010002691">
    <property type="protein sequence ID" value="CAI2361501.1"/>
    <property type="molecule type" value="Genomic_DNA"/>
</dbReference>
<evidence type="ECO:0000256" key="1">
    <source>
        <dbReference type="SAM" id="MobiDB-lite"/>
    </source>
</evidence>
<feature type="compositionally biased region" description="Basic and acidic residues" evidence="1">
    <location>
        <begin position="49"/>
        <end position="64"/>
    </location>
</feature>
<evidence type="ECO:0000313" key="2">
    <source>
        <dbReference type="EMBL" id="CAI2361501.1"/>
    </source>
</evidence>
<dbReference type="Proteomes" id="UP001295684">
    <property type="component" value="Unassembled WGS sequence"/>
</dbReference>
<reference evidence="2" key="1">
    <citation type="submission" date="2023-07" db="EMBL/GenBank/DDBJ databases">
        <authorList>
            <consortium name="AG Swart"/>
            <person name="Singh M."/>
            <person name="Singh A."/>
            <person name="Seah K."/>
            <person name="Emmerich C."/>
        </authorList>
    </citation>
    <scope>NUCLEOTIDE SEQUENCE</scope>
    <source>
        <strain evidence="2">DP1</strain>
    </source>
</reference>
<sequence>MGASNTKIQSSFCCAVERRDCKDKSDTSSKTKMKCVEDHQIVDTTSKAKLPEQEKVQNKQSSKEYKKRLMRAKPKSQEICIKNENKTKTSKKSQNKDLKRKSITGWDKLMDRTELIKFSPKISPAEIREARLSSTSASKSSLHKTASSTSKPSPLSKDPNSNFFNSSSKYSSPSKSSKHKNTHLKIDSCYLSKIPTKNNIPKKLSQSKKTL</sequence>
<keyword evidence="3" id="KW-1185">Reference proteome</keyword>
<gene>
    <name evidence="2" type="ORF">ECRASSUSDP1_LOCUS2812</name>
</gene>
<proteinExistence type="predicted"/>
<feature type="compositionally biased region" description="Basic residues" evidence="1">
    <location>
        <begin position="88"/>
        <end position="102"/>
    </location>
</feature>
<feature type="compositionally biased region" description="Low complexity" evidence="1">
    <location>
        <begin position="132"/>
        <end position="175"/>
    </location>
</feature>
<organism evidence="2 3">
    <name type="scientific">Euplotes crassus</name>
    <dbReference type="NCBI Taxonomy" id="5936"/>
    <lineage>
        <taxon>Eukaryota</taxon>
        <taxon>Sar</taxon>
        <taxon>Alveolata</taxon>
        <taxon>Ciliophora</taxon>
        <taxon>Intramacronucleata</taxon>
        <taxon>Spirotrichea</taxon>
        <taxon>Hypotrichia</taxon>
        <taxon>Euplotida</taxon>
        <taxon>Euplotidae</taxon>
        <taxon>Moneuplotes</taxon>
    </lineage>
</organism>
<evidence type="ECO:0000313" key="3">
    <source>
        <dbReference type="Proteomes" id="UP001295684"/>
    </source>
</evidence>
<protein>
    <submittedName>
        <fullName evidence="2">Uncharacterized protein</fullName>
    </submittedName>
</protein>
<feature type="compositionally biased region" description="Basic residues" evidence="1">
    <location>
        <begin position="65"/>
        <end position="74"/>
    </location>
</feature>
<comment type="caution">
    <text evidence="2">The sequence shown here is derived from an EMBL/GenBank/DDBJ whole genome shotgun (WGS) entry which is preliminary data.</text>
</comment>
<name>A0AAD1X8C7_EUPCR</name>
<feature type="region of interest" description="Disordered" evidence="1">
    <location>
        <begin position="117"/>
        <end position="182"/>
    </location>
</feature>